<dbReference type="Gene3D" id="3.30.310.280">
    <property type="match status" value="1"/>
</dbReference>
<evidence type="ECO:0000313" key="6">
    <source>
        <dbReference type="Proteomes" id="UP000288758"/>
    </source>
</evidence>
<feature type="region of interest" description="Disordered" evidence="2">
    <location>
        <begin position="23"/>
        <end position="44"/>
    </location>
</feature>
<dbReference type="PANTHER" id="PTHR34384:SF6">
    <property type="entry name" value="STAPHYLOFERRIN B SYNTHASE"/>
    <property type="match status" value="1"/>
</dbReference>
<feature type="domain" description="Aerobactin siderophore biosynthesis IucA/IucC-like C-terminal" evidence="4">
    <location>
        <begin position="451"/>
        <end position="607"/>
    </location>
</feature>
<evidence type="ECO:0000259" key="3">
    <source>
        <dbReference type="Pfam" id="PF04183"/>
    </source>
</evidence>
<dbReference type="InterPro" id="IPR022770">
    <property type="entry name" value="IucA/IucC-like_C"/>
</dbReference>
<dbReference type="GO" id="GO:0019290">
    <property type="term" value="P:siderophore biosynthetic process"/>
    <property type="evidence" value="ECO:0007669"/>
    <property type="project" value="InterPro"/>
</dbReference>
<dbReference type="InterPro" id="IPR007310">
    <property type="entry name" value="Aerobactin_biosyn_IucA/IucC_N"/>
</dbReference>
<dbReference type="Pfam" id="PF04183">
    <property type="entry name" value="IucA_IucC"/>
    <property type="match status" value="1"/>
</dbReference>
<evidence type="ECO:0000313" key="5">
    <source>
        <dbReference type="EMBL" id="QAT83117.1"/>
    </source>
</evidence>
<dbReference type="Gene3D" id="6.10.250.3370">
    <property type="match status" value="1"/>
</dbReference>
<gene>
    <name evidence="5" type="primary">iucC</name>
    <name evidence="5" type="ORF">EJ065_1517</name>
</gene>
<protein>
    <submittedName>
        <fullName evidence="5">Aerobactin synthase</fullName>
    </submittedName>
</protein>
<dbReference type="RefSeq" id="WP_240672761.1">
    <property type="nucleotide sequence ID" value="NZ_CP034669.1"/>
</dbReference>
<proteinExistence type="predicted"/>
<dbReference type="EMBL" id="CP034669">
    <property type="protein sequence ID" value="QAT83117.1"/>
    <property type="molecule type" value="Genomic_DNA"/>
</dbReference>
<dbReference type="AlphaFoldDB" id="A0A410RME2"/>
<sequence>MNPRSETTNLESPVAPAHLAAASNAAVPGASTGTGEHPVPALSDVSPADWREASRRLLAKALGEWSFEEMLKPVEDGGEGRYRVDLGSGTSYQFRARPGAFGWMKVDPASITRSATGMLGNSIAEPAWDALQFLADAASTLNTDASTLATYFNELSSTLAVDAARITHGGHTAAQMRGLGHTELECHMTGHNWLVANKGRVGFSASDVRRYAPEARQPVRLRWVAVHRGLAEFRGTSELSEQAILERELDAATRARFTRVLTSLDLKPDAFVWMPVHPWQWEHAVQVLHAADVAQRRIVPLGESPDEYLPGQSIRTMANITTPGRYDVKLPLRILNTLVWRGIPPHCTLGAPVVTQWLKCLLDSDPFLTDTCRTVFLGEVASVTVRHPYLSKVAEVPYQHLETLGCIWREPVAARQDASERVRTFASLLHVDSQGTAFVAELVRASGLGAEAWLQQLFDTLLIPIMHVLYRYGITFNPHGQNTLLGFDGDDVPRRLYLKDFVDDVCVSFTDVPERGPEPDGHDHVLPRKHPSVIRQHVVDQIFVGHFRYLAPLCEEQLGVPEQAFWRQVRGTILAFHQKNPELRERFAEYDLLVPRIPRYALNRDRIVVTRYTDRALRHALYPNGTLPNPLAQD</sequence>
<dbReference type="Proteomes" id="UP000288758">
    <property type="component" value="Chromosome"/>
</dbReference>
<dbReference type="Pfam" id="PF06276">
    <property type="entry name" value="FhuF"/>
    <property type="match status" value="1"/>
</dbReference>
<dbReference type="PANTHER" id="PTHR34384">
    <property type="entry name" value="L-2,3-DIAMINOPROPANOATE--CITRATE LIGASE"/>
    <property type="match status" value="1"/>
</dbReference>
<accession>A0A410RME2</accession>
<organism evidence="5 6">
    <name type="scientific">Corallococcus coralloides</name>
    <name type="common">Myxococcus coralloides</name>
    <dbReference type="NCBI Taxonomy" id="184914"/>
    <lineage>
        <taxon>Bacteria</taxon>
        <taxon>Pseudomonadati</taxon>
        <taxon>Myxococcota</taxon>
        <taxon>Myxococcia</taxon>
        <taxon>Myxococcales</taxon>
        <taxon>Cystobacterineae</taxon>
        <taxon>Myxococcaceae</taxon>
        <taxon>Corallococcus</taxon>
    </lineage>
</organism>
<feature type="domain" description="Aerobactin siderophore biosynthesis IucA/IucC N-terminal" evidence="3">
    <location>
        <begin position="182"/>
        <end position="430"/>
    </location>
</feature>
<evidence type="ECO:0000259" key="4">
    <source>
        <dbReference type="Pfam" id="PF06276"/>
    </source>
</evidence>
<dbReference type="GO" id="GO:0016881">
    <property type="term" value="F:acid-amino acid ligase activity"/>
    <property type="evidence" value="ECO:0007669"/>
    <property type="project" value="UniProtKB-ARBA"/>
</dbReference>
<evidence type="ECO:0000256" key="1">
    <source>
        <dbReference type="ARBA" id="ARBA00004924"/>
    </source>
</evidence>
<evidence type="ECO:0000256" key="2">
    <source>
        <dbReference type="SAM" id="MobiDB-lite"/>
    </source>
</evidence>
<dbReference type="Gene3D" id="1.10.510.40">
    <property type="match status" value="1"/>
</dbReference>
<name>A0A410RME2_CORCK</name>
<comment type="pathway">
    <text evidence="1">Siderophore biosynthesis.</text>
</comment>
<reference evidence="5 6" key="1">
    <citation type="submission" date="2018-12" db="EMBL/GenBank/DDBJ databases">
        <title>Complete Genome Sequence of the Corallopyronin A producing Myxobacterium Corallococcus coralloides B035.</title>
        <authorList>
            <person name="Bouhired S.M."/>
            <person name="Rupp O."/>
            <person name="Blom J."/>
            <person name="Schaeberle T.F."/>
            <person name="Kehraus S."/>
            <person name="Schiefer A."/>
            <person name="Pfarr K."/>
            <person name="Goesmann A."/>
            <person name="Hoerauf A."/>
            <person name="Koenig G.M."/>
        </authorList>
    </citation>
    <scope>NUCLEOTIDE SEQUENCE [LARGE SCALE GENOMIC DNA]</scope>
    <source>
        <strain evidence="5 6">B035</strain>
    </source>
</reference>
<dbReference type="InterPro" id="IPR037455">
    <property type="entry name" value="LucA/IucC-like"/>
</dbReference>